<reference evidence="2" key="2">
    <citation type="submission" date="2010-07" db="EMBL/GenBank/DDBJ databases">
        <authorList>
            <consortium name="The Broad Institute Genome Sequencing Platform"/>
            <consortium name="Broad Institute Genome Sequencing Center for Infectious Disease"/>
            <person name="Ma L.-J."/>
            <person name="Dead R."/>
            <person name="Young S."/>
            <person name="Zeng Q."/>
            <person name="Koehrsen M."/>
            <person name="Alvarado L."/>
            <person name="Berlin A."/>
            <person name="Chapman S.B."/>
            <person name="Chen Z."/>
            <person name="Freedman E."/>
            <person name="Gellesch M."/>
            <person name="Goldberg J."/>
            <person name="Griggs A."/>
            <person name="Gujja S."/>
            <person name="Heilman E.R."/>
            <person name="Heiman D."/>
            <person name="Hepburn T."/>
            <person name="Howarth C."/>
            <person name="Jen D."/>
            <person name="Larson L."/>
            <person name="Mehta T."/>
            <person name="Neiman D."/>
            <person name="Pearson M."/>
            <person name="Roberts A."/>
            <person name="Saif S."/>
            <person name="Shea T."/>
            <person name="Shenoy N."/>
            <person name="Sisk P."/>
            <person name="Stolte C."/>
            <person name="Sykes S."/>
            <person name="Walk T."/>
            <person name="White J."/>
            <person name="Yandava C."/>
            <person name="Haas B."/>
            <person name="Nusbaum C."/>
            <person name="Birren B."/>
        </authorList>
    </citation>
    <scope>NUCLEOTIDE SEQUENCE</scope>
    <source>
        <strain evidence="2">R3-111a-1</strain>
    </source>
</reference>
<evidence type="ECO:0000313" key="2">
    <source>
        <dbReference type="EMBL" id="EJT75615.1"/>
    </source>
</evidence>
<evidence type="ECO:0000256" key="1">
    <source>
        <dbReference type="SAM" id="MobiDB-lite"/>
    </source>
</evidence>
<protein>
    <submittedName>
        <fullName evidence="2 3">Uncharacterized protein</fullName>
    </submittedName>
</protein>
<accession>J3NW83</accession>
<feature type="region of interest" description="Disordered" evidence="1">
    <location>
        <begin position="63"/>
        <end position="93"/>
    </location>
</feature>
<evidence type="ECO:0000313" key="4">
    <source>
        <dbReference type="Proteomes" id="UP000006039"/>
    </source>
</evidence>
<dbReference type="Proteomes" id="UP000006039">
    <property type="component" value="Unassembled WGS sequence"/>
</dbReference>
<feature type="compositionally biased region" description="Basic residues" evidence="1">
    <location>
        <begin position="121"/>
        <end position="130"/>
    </location>
</feature>
<reference evidence="3" key="4">
    <citation type="journal article" date="2015" name="G3 (Bethesda)">
        <title>Genome sequences of three phytopathogenic species of the Magnaporthaceae family of fungi.</title>
        <authorList>
            <person name="Okagaki L.H."/>
            <person name="Nunes C.C."/>
            <person name="Sailsbery J."/>
            <person name="Clay B."/>
            <person name="Brown D."/>
            <person name="John T."/>
            <person name="Oh Y."/>
            <person name="Young N."/>
            <person name="Fitzgerald M."/>
            <person name="Haas B.J."/>
            <person name="Zeng Q."/>
            <person name="Young S."/>
            <person name="Adiconis X."/>
            <person name="Fan L."/>
            <person name="Levin J.Z."/>
            <person name="Mitchell T.K."/>
            <person name="Okubara P.A."/>
            <person name="Farman M.L."/>
            <person name="Kohn L.M."/>
            <person name="Birren B."/>
            <person name="Ma L.-J."/>
            <person name="Dean R.A."/>
        </authorList>
    </citation>
    <scope>NUCLEOTIDE SEQUENCE</scope>
    <source>
        <strain evidence="3">R3-111a-1</strain>
    </source>
</reference>
<dbReference type="EMBL" id="GL385397">
    <property type="protein sequence ID" value="EJT75615.1"/>
    <property type="molecule type" value="Genomic_DNA"/>
</dbReference>
<dbReference type="AlphaFoldDB" id="J3NW83"/>
<feature type="compositionally biased region" description="Basic and acidic residues" evidence="1">
    <location>
        <begin position="110"/>
        <end position="120"/>
    </location>
</feature>
<dbReference type="HOGENOM" id="CLU_1713366_0_0_1"/>
<organism evidence="2">
    <name type="scientific">Gaeumannomyces tritici (strain R3-111a-1)</name>
    <name type="common">Wheat and barley take-all root rot fungus</name>
    <name type="synonym">Gaeumannomyces graminis var. tritici</name>
    <dbReference type="NCBI Taxonomy" id="644352"/>
    <lineage>
        <taxon>Eukaryota</taxon>
        <taxon>Fungi</taxon>
        <taxon>Dikarya</taxon>
        <taxon>Ascomycota</taxon>
        <taxon>Pezizomycotina</taxon>
        <taxon>Sordariomycetes</taxon>
        <taxon>Sordariomycetidae</taxon>
        <taxon>Magnaporthales</taxon>
        <taxon>Magnaporthaceae</taxon>
        <taxon>Gaeumannomyces</taxon>
    </lineage>
</organism>
<dbReference type="EnsemblFungi" id="EJT75615">
    <property type="protein sequence ID" value="EJT75615"/>
    <property type="gene ID" value="GGTG_05548"/>
</dbReference>
<dbReference type="VEuPathDB" id="FungiDB:GGTG_05548"/>
<keyword evidence="4" id="KW-1185">Reference proteome</keyword>
<feature type="region of interest" description="Disordered" evidence="1">
    <location>
        <begin position="105"/>
        <end position="153"/>
    </location>
</feature>
<reference evidence="3" key="5">
    <citation type="submission" date="2018-04" db="UniProtKB">
        <authorList>
            <consortium name="EnsemblFungi"/>
        </authorList>
    </citation>
    <scope>IDENTIFICATION</scope>
    <source>
        <strain evidence="3">R3-111a-1</strain>
    </source>
</reference>
<reference evidence="4" key="1">
    <citation type="submission" date="2010-07" db="EMBL/GenBank/DDBJ databases">
        <title>The genome sequence of Gaeumannomyces graminis var. tritici strain R3-111a-1.</title>
        <authorList>
            <consortium name="The Broad Institute Genome Sequencing Platform"/>
            <person name="Ma L.-J."/>
            <person name="Dead R."/>
            <person name="Young S."/>
            <person name="Zeng Q."/>
            <person name="Koehrsen M."/>
            <person name="Alvarado L."/>
            <person name="Berlin A."/>
            <person name="Chapman S.B."/>
            <person name="Chen Z."/>
            <person name="Freedman E."/>
            <person name="Gellesch M."/>
            <person name="Goldberg J."/>
            <person name="Griggs A."/>
            <person name="Gujja S."/>
            <person name="Heilman E.R."/>
            <person name="Heiman D."/>
            <person name="Hepburn T."/>
            <person name="Howarth C."/>
            <person name="Jen D."/>
            <person name="Larson L."/>
            <person name="Mehta T."/>
            <person name="Neiman D."/>
            <person name="Pearson M."/>
            <person name="Roberts A."/>
            <person name="Saif S."/>
            <person name="Shea T."/>
            <person name="Shenoy N."/>
            <person name="Sisk P."/>
            <person name="Stolte C."/>
            <person name="Sykes S."/>
            <person name="Walk T."/>
            <person name="White J."/>
            <person name="Yandava C."/>
            <person name="Haas B."/>
            <person name="Nusbaum C."/>
            <person name="Birren B."/>
        </authorList>
    </citation>
    <scope>NUCLEOTIDE SEQUENCE [LARGE SCALE GENOMIC DNA]</scope>
    <source>
        <strain evidence="4">R3-111a-1</strain>
    </source>
</reference>
<dbReference type="RefSeq" id="XP_009221615.1">
    <property type="nucleotide sequence ID" value="XM_009223351.1"/>
</dbReference>
<dbReference type="GeneID" id="20346006"/>
<name>J3NW83_GAET3</name>
<reference evidence="2" key="3">
    <citation type="submission" date="2010-09" db="EMBL/GenBank/DDBJ databases">
        <title>Annotation of Gaeumannomyces graminis var. tritici R3-111a-1.</title>
        <authorList>
            <consortium name="The Broad Institute Genome Sequencing Platform"/>
            <person name="Ma L.-J."/>
            <person name="Dead R."/>
            <person name="Young S.K."/>
            <person name="Zeng Q."/>
            <person name="Gargeya S."/>
            <person name="Fitzgerald M."/>
            <person name="Haas B."/>
            <person name="Abouelleil A."/>
            <person name="Alvarado L."/>
            <person name="Arachchi H.M."/>
            <person name="Berlin A."/>
            <person name="Brown A."/>
            <person name="Chapman S.B."/>
            <person name="Chen Z."/>
            <person name="Dunbar C."/>
            <person name="Freedman E."/>
            <person name="Gearin G."/>
            <person name="Gellesch M."/>
            <person name="Goldberg J."/>
            <person name="Griggs A."/>
            <person name="Gujja S."/>
            <person name="Heiman D."/>
            <person name="Howarth C."/>
            <person name="Larson L."/>
            <person name="Lui A."/>
            <person name="MacDonald P.J.P."/>
            <person name="Mehta T."/>
            <person name="Montmayeur A."/>
            <person name="Murphy C."/>
            <person name="Neiman D."/>
            <person name="Pearson M."/>
            <person name="Priest M."/>
            <person name="Roberts A."/>
            <person name="Saif S."/>
            <person name="Shea T."/>
            <person name="Shenoy N."/>
            <person name="Sisk P."/>
            <person name="Stolte C."/>
            <person name="Sykes S."/>
            <person name="Yandava C."/>
            <person name="Wortman J."/>
            <person name="Nusbaum C."/>
            <person name="Birren B."/>
        </authorList>
    </citation>
    <scope>NUCLEOTIDE SEQUENCE</scope>
    <source>
        <strain evidence="2">R3-111a-1</strain>
    </source>
</reference>
<gene>
    <name evidence="3" type="primary">20346006</name>
    <name evidence="2" type="ORF">GGTG_05548</name>
</gene>
<evidence type="ECO:0000313" key="3">
    <source>
        <dbReference type="EnsemblFungi" id="EJT75615"/>
    </source>
</evidence>
<proteinExistence type="predicted"/>
<sequence length="153" mass="16347">MPSPTVANQQGGTLHPALLGLTWLDGSSLLGSAATFPAASQSEAVLGARCELDRLRCLRRAAGARGAVNSQHVDRTPTGGFRRKPRASSEESRAVLLDREAFSVHASAKRATERQKEHQRTRSVARRGPRQGKSTRALAKSARLQLGAPTTSN</sequence>